<evidence type="ECO:0000313" key="1">
    <source>
        <dbReference type="EMBL" id="KOX73011.1"/>
    </source>
</evidence>
<dbReference type="EMBL" id="KQ435808">
    <property type="protein sequence ID" value="KOX73011.1"/>
    <property type="molecule type" value="Genomic_DNA"/>
</dbReference>
<organism evidence="1 2">
    <name type="scientific">Melipona quadrifasciata</name>
    <dbReference type="NCBI Taxonomy" id="166423"/>
    <lineage>
        <taxon>Eukaryota</taxon>
        <taxon>Metazoa</taxon>
        <taxon>Ecdysozoa</taxon>
        <taxon>Arthropoda</taxon>
        <taxon>Hexapoda</taxon>
        <taxon>Insecta</taxon>
        <taxon>Pterygota</taxon>
        <taxon>Neoptera</taxon>
        <taxon>Endopterygota</taxon>
        <taxon>Hymenoptera</taxon>
        <taxon>Apocrita</taxon>
        <taxon>Aculeata</taxon>
        <taxon>Apoidea</taxon>
        <taxon>Anthophila</taxon>
        <taxon>Apidae</taxon>
        <taxon>Melipona</taxon>
    </lineage>
</organism>
<name>A0A0N0BF93_9HYME</name>
<dbReference type="Proteomes" id="UP000053105">
    <property type="component" value="Unassembled WGS sequence"/>
</dbReference>
<reference evidence="1 2" key="1">
    <citation type="submission" date="2015-07" db="EMBL/GenBank/DDBJ databases">
        <title>The genome of Melipona quadrifasciata.</title>
        <authorList>
            <person name="Pan H."/>
            <person name="Kapheim K."/>
        </authorList>
    </citation>
    <scope>NUCLEOTIDE SEQUENCE [LARGE SCALE GENOMIC DNA]</scope>
    <source>
        <strain evidence="1">0111107301</strain>
        <tissue evidence="1">Whole body</tissue>
    </source>
</reference>
<dbReference type="AlphaFoldDB" id="A0A0N0BF93"/>
<proteinExistence type="predicted"/>
<sequence>MERNWTDKDQRRISPAEGEAVEKFYYLYNRDKCKVEIRNKMSLYSMVEE</sequence>
<accession>A0A0N0BF93</accession>
<keyword evidence="2" id="KW-1185">Reference proteome</keyword>
<gene>
    <name evidence="1" type="ORF">WN51_01379</name>
</gene>
<evidence type="ECO:0000313" key="2">
    <source>
        <dbReference type="Proteomes" id="UP000053105"/>
    </source>
</evidence>
<protein>
    <submittedName>
        <fullName evidence="1">Uncharacterized protein</fullName>
    </submittedName>
</protein>